<keyword evidence="2" id="KW-1185">Reference proteome</keyword>
<dbReference type="PANTHER" id="PTHR39600">
    <property type="entry name" value="PEPTIDASE INHIBITOR I78 FAMILY PROTEIN"/>
    <property type="match status" value="1"/>
</dbReference>
<reference evidence="1 2" key="1">
    <citation type="journal article" date="2019" name="Sci. Rep.">
        <title>Comparative genomics of chytrid fungi reveal insights into the obligate biotrophic and pathogenic lifestyle of Synchytrium endobioticum.</title>
        <authorList>
            <person name="van de Vossenberg B.T.L.H."/>
            <person name="Warris S."/>
            <person name="Nguyen H.D.T."/>
            <person name="van Gent-Pelzer M.P.E."/>
            <person name="Joly D.L."/>
            <person name="van de Geest H.C."/>
            <person name="Bonants P.J.M."/>
            <person name="Smith D.S."/>
            <person name="Levesque C.A."/>
            <person name="van der Lee T.A.J."/>
        </authorList>
    </citation>
    <scope>NUCLEOTIDE SEQUENCE [LARGE SCALE GENOMIC DNA]</scope>
    <source>
        <strain evidence="1 2">CBS 675.73</strain>
    </source>
</reference>
<evidence type="ECO:0000313" key="2">
    <source>
        <dbReference type="Proteomes" id="UP000320333"/>
    </source>
</evidence>
<dbReference type="Gene3D" id="3.30.10.10">
    <property type="entry name" value="Trypsin Inhibitor V, subunit A"/>
    <property type="match status" value="1"/>
</dbReference>
<dbReference type="InterPro" id="IPR021719">
    <property type="entry name" value="Prot_inh_I78"/>
</dbReference>
<protein>
    <submittedName>
        <fullName evidence="1">Uncharacterized protein</fullName>
    </submittedName>
</protein>
<accession>A0A507FAD0</accession>
<organism evidence="1 2">
    <name type="scientific">Chytriomyces confervae</name>
    <dbReference type="NCBI Taxonomy" id="246404"/>
    <lineage>
        <taxon>Eukaryota</taxon>
        <taxon>Fungi</taxon>
        <taxon>Fungi incertae sedis</taxon>
        <taxon>Chytridiomycota</taxon>
        <taxon>Chytridiomycota incertae sedis</taxon>
        <taxon>Chytridiomycetes</taxon>
        <taxon>Chytridiales</taxon>
        <taxon>Chytriomycetaceae</taxon>
        <taxon>Chytriomyces</taxon>
    </lineage>
</organism>
<evidence type="ECO:0000313" key="1">
    <source>
        <dbReference type="EMBL" id="TPX73233.1"/>
    </source>
</evidence>
<sequence>MLPSFHRIVTPGSMQTMDFRPDRTNIHVSAANIVERITQG</sequence>
<dbReference type="OrthoDB" id="10013825at2759"/>
<name>A0A507FAD0_9FUNG</name>
<dbReference type="AlphaFoldDB" id="A0A507FAD0"/>
<dbReference type="PANTHER" id="PTHR39600:SF1">
    <property type="entry name" value="PEPTIDASE INHIBITOR I78 FAMILY PROTEIN"/>
    <property type="match status" value="1"/>
</dbReference>
<comment type="caution">
    <text evidence="1">The sequence shown here is derived from an EMBL/GenBank/DDBJ whole genome shotgun (WGS) entry which is preliminary data.</text>
</comment>
<proteinExistence type="predicted"/>
<dbReference type="Proteomes" id="UP000320333">
    <property type="component" value="Unassembled WGS sequence"/>
</dbReference>
<dbReference type="EMBL" id="QEAP01000199">
    <property type="protein sequence ID" value="TPX73233.1"/>
    <property type="molecule type" value="Genomic_DNA"/>
</dbReference>
<gene>
    <name evidence="1" type="ORF">CcCBS67573_g05485</name>
</gene>
<dbReference type="Pfam" id="PF11720">
    <property type="entry name" value="Inhibitor_I78"/>
    <property type="match status" value="1"/>
</dbReference>